<dbReference type="OrthoDB" id="5365701at2759"/>
<dbReference type="PANTHER" id="PTHR23406">
    <property type="entry name" value="MALIC ENZYME-RELATED"/>
    <property type="match status" value="1"/>
</dbReference>
<keyword evidence="2" id="KW-1185">Reference proteome</keyword>
<dbReference type="Proteomes" id="UP000694569">
    <property type="component" value="Unplaced"/>
</dbReference>
<dbReference type="AlphaFoldDB" id="A0A8C5MUM1"/>
<dbReference type="GO" id="GO:0006108">
    <property type="term" value="P:malate metabolic process"/>
    <property type="evidence" value="ECO:0007669"/>
    <property type="project" value="TreeGrafter"/>
</dbReference>
<name>A0A8C5MUM1_9ANUR</name>
<dbReference type="GO" id="GO:0004473">
    <property type="term" value="F:malate dehydrogenase (decarboxylating) (NADP+) activity"/>
    <property type="evidence" value="ECO:0007669"/>
    <property type="project" value="TreeGrafter"/>
</dbReference>
<evidence type="ECO:0000313" key="1">
    <source>
        <dbReference type="Ensembl" id="ENSLLEP00000019914.1"/>
    </source>
</evidence>
<dbReference type="InterPro" id="IPR046346">
    <property type="entry name" value="Aminoacid_DH-like_N_sf"/>
</dbReference>
<dbReference type="PANTHER" id="PTHR23406:SF27">
    <property type="entry name" value="NAD-DEPENDENT MALIC ENZYME, MITOCHONDRIAL"/>
    <property type="match status" value="1"/>
</dbReference>
<proteinExistence type="predicted"/>
<dbReference type="Ensembl" id="ENSLLET00000020702.1">
    <property type="protein sequence ID" value="ENSLLEP00000019914.1"/>
    <property type="gene ID" value="ENSLLEG00000012640.1"/>
</dbReference>
<sequence>MLSRLRVLASRVLPPCRAVHTKEKGKALMLNPRTNKGMAFTLQERQILGLQGLLPSKIETQDIQAARFHKNLSRMEDPLEKCVSCVCVCVCVSNCHKIDKNRKASLAAGQHLNNNNNKP</sequence>
<accession>A0A8C5MUM1</accession>
<evidence type="ECO:0000313" key="2">
    <source>
        <dbReference type="Proteomes" id="UP000694569"/>
    </source>
</evidence>
<reference evidence="1" key="1">
    <citation type="submission" date="2025-08" db="UniProtKB">
        <authorList>
            <consortium name="Ensembl"/>
        </authorList>
    </citation>
    <scope>IDENTIFICATION</scope>
</reference>
<dbReference type="GeneTree" id="ENSGT00950000183134"/>
<reference evidence="1" key="2">
    <citation type="submission" date="2025-09" db="UniProtKB">
        <authorList>
            <consortium name="Ensembl"/>
        </authorList>
    </citation>
    <scope>IDENTIFICATION</scope>
</reference>
<dbReference type="SUPFAM" id="SSF53223">
    <property type="entry name" value="Aminoacid dehydrogenase-like, N-terminal domain"/>
    <property type="match status" value="1"/>
</dbReference>
<dbReference type="GO" id="GO:0005739">
    <property type="term" value="C:mitochondrion"/>
    <property type="evidence" value="ECO:0007669"/>
    <property type="project" value="TreeGrafter"/>
</dbReference>
<organism evidence="1 2">
    <name type="scientific">Leptobrachium leishanense</name>
    <name type="common">Leishan spiny toad</name>
    <dbReference type="NCBI Taxonomy" id="445787"/>
    <lineage>
        <taxon>Eukaryota</taxon>
        <taxon>Metazoa</taxon>
        <taxon>Chordata</taxon>
        <taxon>Craniata</taxon>
        <taxon>Vertebrata</taxon>
        <taxon>Euteleostomi</taxon>
        <taxon>Amphibia</taxon>
        <taxon>Batrachia</taxon>
        <taxon>Anura</taxon>
        <taxon>Pelobatoidea</taxon>
        <taxon>Megophryidae</taxon>
        <taxon>Leptobrachium</taxon>
    </lineage>
</organism>
<dbReference type="Gene3D" id="1.20.1370.30">
    <property type="match status" value="1"/>
</dbReference>
<protein>
    <submittedName>
        <fullName evidence="1">Uncharacterized protein</fullName>
    </submittedName>
</protein>